<dbReference type="KEGG" id="vg:23462475"/>
<dbReference type="Proteomes" id="UP000202511">
    <property type="component" value="Segment"/>
</dbReference>
<protein>
    <submittedName>
        <fullName evidence="1">Uncharacterized protein</fullName>
    </submittedName>
</protein>
<name>A0A0B5IXP3_9VIRU</name>
<proteinExistence type="predicted"/>
<reference evidence="1 2" key="1">
    <citation type="journal article" date="2015" name="Parasitol. Res.">
        <title>Viruses in close associations with free-living amoebae.</title>
        <authorList>
            <person name="Scheid P."/>
        </authorList>
    </citation>
    <scope>NUCLEOTIDE SEQUENCE [LARGE SCALE GENOMIC DNA]</scope>
    <source>
        <strain evidence="1">KlaHel</strain>
    </source>
</reference>
<dbReference type="GeneID" id="23462475"/>
<evidence type="ECO:0000313" key="2">
    <source>
        <dbReference type="Proteomes" id="UP000202511"/>
    </source>
</evidence>
<dbReference type="RefSeq" id="YP_009119793.1">
    <property type="nucleotide sequence ID" value="NC_026440.1"/>
</dbReference>
<dbReference type="EMBL" id="KP136319">
    <property type="protein sequence ID" value="AJF97558.1"/>
    <property type="molecule type" value="Genomic_DNA"/>
</dbReference>
<organism evidence="1 2">
    <name type="scientific">Pandoravirus inopinatum</name>
    <dbReference type="NCBI Taxonomy" id="1605721"/>
    <lineage>
        <taxon>Viruses</taxon>
        <taxon>Pandoravirus</taxon>
    </lineage>
</organism>
<evidence type="ECO:0000313" key="1">
    <source>
        <dbReference type="EMBL" id="AJF97558.1"/>
    </source>
</evidence>
<sequence length="122" mass="13382">MTEHAGSPALTTMWRRLAVLTRDPSAATDDERQRLVVLARDAGLKAVDSALTDTVLAATLQAHMPLWETMVDAQPVLPWVGGEAGPFPHPLAVLNNFQLRGYKMHACPRTWTLRHDCLSLSG</sequence>
<accession>A0A0B5IXP3</accession>